<dbReference type="Proteomes" id="UP000010077">
    <property type="component" value="Chromosome"/>
</dbReference>
<gene>
    <name evidence="1" type="ORF">A1OE_491</name>
</gene>
<sequence length="38" mass="4348">MLYSEIILNRSMFLQTKSSIAMLDLEFKSSIAKKDASH</sequence>
<accession>K7YQ24</accession>
<dbReference type="KEGG" id="thal:A1OE_491"/>
<organism evidence="1 2">
    <name type="scientific">Candidatus Endolissoclinum faulkneri L2</name>
    <dbReference type="NCBI Taxonomy" id="1193729"/>
    <lineage>
        <taxon>Bacteria</taxon>
        <taxon>Pseudomonadati</taxon>
        <taxon>Pseudomonadota</taxon>
        <taxon>Alphaproteobacteria</taxon>
        <taxon>Rhodospirillales</taxon>
        <taxon>Rhodospirillaceae</taxon>
        <taxon>Candidatus Endolissoclinum</taxon>
    </lineage>
</organism>
<reference evidence="1 2" key="1">
    <citation type="journal article" date="2012" name="Proc. Natl. Acad. Sci. U.S.A.">
        <title>Genome streamlining and chemical defense in a coral reef symbiosis.</title>
        <authorList>
            <person name="Kwan J.C."/>
            <person name="Donia M.S."/>
            <person name="Han A.W."/>
            <person name="Hirose E."/>
            <person name="Haygood M.G."/>
            <person name="Schmidt E.W."/>
        </authorList>
    </citation>
    <scope>NUCLEOTIDE SEQUENCE [LARGE SCALE GENOMIC DNA]</scope>
    <source>
        <strain evidence="1 2">L2</strain>
    </source>
</reference>
<dbReference type="AlphaFoldDB" id="K7YQ24"/>
<keyword evidence="2" id="KW-1185">Reference proteome</keyword>
<protein>
    <submittedName>
        <fullName evidence="1">Uncharacterized protein</fullName>
    </submittedName>
</protein>
<evidence type="ECO:0000313" key="2">
    <source>
        <dbReference type="Proteomes" id="UP000010077"/>
    </source>
</evidence>
<proteinExistence type="predicted"/>
<evidence type="ECO:0000313" key="1">
    <source>
        <dbReference type="EMBL" id="AFX98684.1"/>
    </source>
</evidence>
<dbReference type="HOGENOM" id="CLU_3325994_0_0_5"/>
<name>K7YQ24_9PROT</name>
<dbReference type="EMBL" id="CP003539">
    <property type="protein sequence ID" value="AFX98684.1"/>
    <property type="molecule type" value="Genomic_DNA"/>
</dbReference>